<feature type="transmembrane region" description="Helical" evidence="7">
    <location>
        <begin position="221"/>
        <end position="243"/>
    </location>
</feature>
<evidence type="ECO:0000256" key="6">
    <source>
        <dbReference type="ARBA" id="ARBA00023136"/>
    </source>
</evidence>
<feature type="transmembrane region" description="Helical" evidence="7">
    <location>
        <begin position="12"/>
        <end position="32"/>
    </location>
</feature>
<keyword evidence="9" id="KW-0808">Transferase</keyword>
<keyword evidence="6 7" id="KW-0472">Membrane</keyword>
<evidence type="ECO:0000256" key="2">
    <source>
        <dbReference type="ARBA" id="ARBA00007400"/>
    </source>
</evidence>
<evidence type="ECO:0000313" key="10">
    <source>
        <dbReference type="Proteomes" id="UP000199300"/>
    </source>
</evidence>
<dbReference type="PANTHER" id="PTHR40074:SF2">
    <property type="entry name" value="O-ACETYLTRANSFERASE WECH"/>
    <property type="match status" value="1"/>
</dbReference>
<dbReference type="PANTHER" id="PTHR40074">
    <property type="entry name" value="O-ACETYLTRANSFERASE WECH"/>
    <property type="match status" value="1"/>
</dbReference>
<evidence type="ECO:0000256" key="7">
    <source>
        <dbReference type="SAM" id="Phobius"/>
    </source>
</evidence>
<feature type="transmembrane region" description="Helical" evidence="7">
    <location>
        <begin position="279"/>
        <end position="300"/>
    </location>
</feature>
<evidence type="ECO:0000256" key="3">
    <source>
        <dbReference type="ARBA" id="ARBA00022475"/>
    </source>
</evidence>
<keyword evidence="3" id="KW-1003">Cell membrane</keyword>
<feature type="transmembrane region" description="Helical" evidence="7">
    <location>
        <begin position="122"/>
        <end position="142"/>
    </location>
</feature>
<dbReference type="InterPro" id="IPR002656">
    <property type="entry name" value="Acyl_transf_3_dom"/>
</dbReference>
<organism evidence="9 10">
    <name type="scientific">Amphibacillus marinus</name>
    <dbReference type="NCBI Taxonomy" id="872970"/>
    <lineage>
        <taxon>Bacteria</taxon>
        <taxon>Bacillati</taxon>
        <taxon>Bacillota</taxon>
        <taxon>Bacilli</taxon>
        <taxon>Bacillales</taxon>
        <taxon>Bacillaceae</taxon>
        <taxon>Amphibacillus</taxon>
    </lineage>
</organism>
<feature type="domain" description="Acyltransferase 3" evidence="8">
    <location>
        <begin position="9"/>
        <end position="327"/>
    </location>
</feature>
<feature type="transmembrane region" description="Helical" evidence="7">
    <location>
        <begin position="149"/>
        <end position="170"/>
    </location>
</feature>
<evidence type="ECO:0000256" key="1">
    <source>
        <dbReference type="ARBA" id="ARBA00004651"/>
    </source>
</evidence>
<feature type="transmembrane region" description="Helical" evidence="7">
    <location>
        <begin position="306"/>
        <end position="329"/>
    </location>
</feature>
<sequence>MQSTKSDYRGIDYFRLIAAILVVAIHTSPLSSYSVSGDFILTRAIGRVAVPFFFMASGFFMFGRAEKGKVSFTKILAFLKKVAILYLIAILLYVPLNIYTGSYQSWLDGSTLVKQLVFDGTFYHLWYLPAIMLGMMIVWLLLNYLTTRQALLLTTLLYMIGLFGDSYYGLIEQMPTINSIYGVLFNISTYTRNGVFFAPIFILLGTVIAKKGKKLALKVSLLGLIITGSLMIIEALVLNTFALQRHDSMYILLIPTMFFLFHALLHWQGKSVSGLRDLAMLVYLIHPAMIVVIRAIAQVVNLTDILVVNSFIHFVAVAVASFIASLLWLKIKKEVTSNGVR</sequence>
<gene>
    <name evidence="9" type="ORF">SAMN04488134_10253</name>
</gene>
<proteinExistence type="inferred from homology"/>
<dbReference type="AlphaFoldDB" id="A0A1H8JS82"/>
<comment type="similarity">
    <text evidence="2">Belongs to the acyltransferase 3 family.</text>
</comment>
<dbReference type="Proteomes" id="UP000199300">
    <property type="component" value="Unassembled WGS sequence"/>
</dbReference>
<feature type="transmembrane region" description="Helical" evidence="7">
    <location>
        <begin position="249"/>
        <end position="267"/>
    </location>
</feature>
<name>A0A1H8JS82_9BACI</name>
<protein>
    <submittedName>
        <fullName evidence="9">Surface polysaccharide O-acyltransferase, integral membrane enzyme</fullName>
    </submittedName>
</protein>
<evidence type="ECO:0000313" key="9">
    <source>
        <dbReference type="EMBL" id="SEN83431.1"/>
    </source>
</evidence>
<evidence type="ECO:0000259" key="8">
    <source>
        <dbReference type="Pfam" id="PF01757"/>
    </source>
</evidence>
<keyword evidence="10" id="KW-1185">Reference proteome</keyword>
<accession>A0A1H8JS82</accession>
<comment type="subcellular location">
    <subcellularLocation>
        <location evidence="1">Cell membrane</location>
        <topology evidence="1">Multi-pass membrane protein</topology>
    </subcellularLocation>
</comment>
<dbReference type="EMBL" id="FODJ01000002">
    <property type="protein sequence ID" value="SEN83431.1"/>
    <property type="molecule type" value="Genomic_DNA"/>
</dbReference>
<keyword evidence="9" id="KW-0012">Acyltransferase</keyword>
<keyword evidence="5 7" id="KW-1133">Transmembrane helix</keyword>
<reference evidence="9 10" key="1">
    <citation type="submission" date="2016-10" db="EMBL/GenBank/DDBJ databases">
        <authorList>
            <person name="de Groot N.N."/>
        </authorList>
    </citation>
    <scope>NUCLEOTIDE SEQUENCE [LARGE SCALE GENOMIC DNA]</scope>
    <source>
        <strain evidence="9 10">CGMCC 1.10434</strain>
    </source>
</reference>
<dbReference type="Pfam" id="PF01757">
    <property type="entry name" value="Acyl_transf_3"/>
    <property type="match status" value="1"/>
</dbReference>
<feature type="transmembrane region" description="Helical" evidence="7">
    <location>
        <begin position="44"/>
        <end position="62"/>
    </location>
</feature>
<evidence type="ECO:0000256" key="4">
    <source>
        <dbReference type="ARBA" id="ARBA00022692"/>
    </source>
</evidence>
<dbReference type="GO" id="GO:0016413">
    <property type="term" value="F:O-acetyltransferase activity"/>
    <property type="evidence" value="ECO:0007669"/>
    <property type="project" value="TreeGrafter"/>
</dbReference>
<dbReference type="STRING" id="872970.SAMN04488134_10253"/>
<evidence type="ECO:0000256" key="5">
    <source>
        <dbReference type="ARBA" id="ARBA00022989"/>
    </source>
</evidence>
<dbReference type="GO" id="GO:0005886">
    <property type="term" value="C:plasma membrane"/>
    <property type="evidence" value="ECO:0007669"/>
    <property type="project" value="UniProtKB-SubCell"/>
</dbReference>
<keyword evidence="4 7" id="KW-0812">Transmembrane</keyword>
<feature type="transmembrane region" description="Helical" evidence="7">
    <location>
        <begin position="190"/>
        <end position="209"/>
    </location>
</feature>
<dbReference type="GO" id="GO:0009246">
    <property type="term" value="P:enterobacterial common antigen biosynthetic process"/>
    <property type="evidence" value="ECO:0007669"/>
    <property type="project" value="TreeGrafter"/>
</dbReference>
<feature type="transmembrane region" description="Helical" evidence="7">
    <location>
        <begin position="83"/>
        <end position="102"/>
    </location>
</feature>